<dbReference type="EMBL" id="MFDM01000011">
    <property type="protein sequence ID" value="OGE43912.1"/>
    <property type="molecule type" value="Genomic_DNA"/>
</dbReference>
<keyword evidence="2" id="KW-1133">Transmembrane helix</keyword>
<protein>
    <recommendedName>
        <fullName evidence="5">Carboxypeptidase regulatory-like domain-containing protein</fullName>
    </recommendedName>
</protein>
<comment type="caution">
    <text evidence="3">The sequence shown here is derived from an EMBL/GenBank/DDBJ whole genome shotgun (WGS) entry which is preliminary data.</text>
</comment>
<name>A0A1F5KSL7_9BACT</name>
<sequence>MEPHPVPQNVTTFQFKLVGDMTLKQFIYLASGVGTAYLIFLVVVPHYPIFGWPLVLVFVLLGVAFAFLPFKGRPLDTWVKSFFKAIYSPTKRVWIKNGKIYRDDPLFKSRLLIFYQGLKQAAAEEQPAAPPAIDVTSLTHLTPPPPQPPSADLPTGEELKKTVELAKEAQALKLKIVQSEKALAEIKSASAKPSSVPVDYTHQANKIISDLQNLITQASDIRSKLDIITHAETGKVISEGPNLPRIVKVAPVPKPKQQLALTTFPNVINGVTSDRLGNYLDGVVAVIYDKEGLPVRALKTNKLGQFSGATPLPNGVYRLELEKDHFKFDVLQIELTGQILPPLIITAKEVAVS</sequence>
<evidence type="ECO:0008006" key="5">
    <source>
        <dbReference type="Google" id="ProtNLM"/>
    </source>
</evidence>
<dbReference type="Pfam" id="PF12666">
    <property type="entry name" value="PrgI"/>
    <property type="match status" value="1"/>
</dbReference>
<feature type="transmembrane region" description="Helical" evidence="2">
    <location>
        <begin position="50"/>
        <end position="70"/>
    </location>
</feature>
<keyword evidence="2" id="KW-0472">Membrane</keyword>
<dbReference type="InterPro" id="IPR024414">
    <property type="entry name" value="Uncharacterised_PrgI"/>
</dbReference>
<accession>A0A1F5KSL7</accession>
<evidence type="ECO:0000256" key="1">
    <source>
        <dbReference type="SAM" id="MobiDB-lite"/>
    </source>
</evidence>
<feature type="region of interest" description="Disordered" evidence="1">
    <location>
        <begin position="135"/>
        <end position="154"/>
    </location>
</feature>
<reference evidence="3 4" key="1">
    <citation type="journal article" date="2016" name="Nat. Commun.">
        <title>Thousands of microbial genomes shed light on interconnected biogeochemical processes in an aquifer system.</title>
        <authorList>
            <person name="Anantharaman K."/>
            <person name="Brown C.T."/>
            <person name="Hug L.A."/>
            <person name="Sharon I."/>
            <person name="Castelle C.J."/>
            <person name="Probst A.J."/>
            <person name="Thomas B.C."/>
            <person name="Singh A."/>
            <person name="Wilkins M.J."/>
            <person name="Karaoz U."/>
            <person name="Brodie E.L."/>
            <person name="Williams K.H."/>
            <person name="Hubbard S.S."/>
            <person name="Banfield J.F."/>
        </authorList>
    </citation>
    <scope>NUCLEOTIDE SEQUENCE [LARGE SCALE GENOMIC DNA]</scope>
</reference>
<gene>
    <name evidence="3" type="ORF">A3B45_02690</name>
</gene>
<dbReference type="AlphaFoldDB" id="A0A1F5KSL7"/>
<proteinExistence type="predicted"/>
<evidence type="ECO:0000313" key="4">
    <source>
        <dbReference type="Proteomes" id="UP000178565"/>
    </source>
</evidence>
<dbReference type="Proteomes" id="UP000178565">
    <property type="component" value="Unassembled WGS sequence"/>
</dbReference>
<dbReference type="STRING" id="1797785.A3B45_02690"/>
<evidence type="ECO:0000313" key="3">
    <source>
        <dbReference type="EMBL" id="OGE43912.1"/>
    </source>
</evidence>
<keyword evidence="2" id="KW-0812">Transmembrane</keyword>
<evidence type="ECO:0000256" key="2">
    <source>
        <dbReference type="SAM" id="Phobius"/>
    </source>
</evidence>
<feature type="transmembrane region" description="Helical" evidence="2">
    <location>
        <begin position="26"/>
        <end position="44"/>
    </location>
</feature>
<feature type="compositionally biased region" description="Pro residues" evidence="1">
    <location>
        <begin position="142"/>
        <end position="151"/>
    </location>
</feature>
<organism evidence="3 4">
    <name type="scientific">Candidatus Daviesbacteria bacterium RIFCSPLOWO2_01_FULL_39_12</name>
    <dbReference type="NCBI Taxonomy" id="1797785"/>
    <lineage>
        <taxon>Bacteria</taxon>
        <taxon>Candidatus Daviesiibacteriota</taxon>
    </lineage>
</organism>